<dbReference type="AlphaFoldDB" id="A0A6J6I5Q6"/>
<dbReference type="InterPro" id="IPR014755">
    <property type="entry name" value="Cu-Rt/internalin_Ig-like"/>
</dbReference>
<name>A0A6J6I5Q6_9ZZZZ</name>
<dbReference type="Gene3D" id="2.60.40.1220">
    <property type="match status" value="1"/>
</dbReference>
<dbReference type="GO" id="GO:0005507">
    <property type="term" value="F:copper ion binding"/>
    <property type="evidence" value="ECO:0007669"/>
    <property type="project" value="InterPro"/>
</dbReference>
<dbReference type="InterPro" id="IPR014756">
    <property type="entry name" value="Ig_E-set"/>
</dbReference>
<evidence type="ECO:0000256" key="1">
    <source>
        <dbReference type="ARBA" id="ARBA00022729"/>
    </source>
</evidence>
<dbReference type="GO" id="GO:0046688">
    <property type="term" value="P:response to copper ion"/>
    <property type="evidence" value="ECO:0007669"/>
    <property type="project" value="InterPro"/>
</dbReference>
<gene>
    <name evidence="4" type="ORF">UFOPK1874_00970</name>
</gene>
<proteinExistence type="predicted"/>
<sequence>MLLKSRSMKLLLVGAFMASTFGISSVAMAHAPVRGIAPLANQNLKKAPIVVELLAGEAGLGTSPDDYISVLDASGANHASALTTLEQGDFSRISAPVSSMNSGWYAVHWNVLSQDGHPMGGEDGGWWSFGVNGKTAKAGTRKLSFANPSKPTGVPATFTASLNGLRIGQRTLTATVKWGTITSVKWTIMNSPIAQHKGATFSWPVSCVKKTRVCAAKGIIPFVANYRIDVQISAKTKQGQLTSVWSTTGTSAG</sequence>
<accession>A0A6J6I5Q6</accession>
<evidence type="ECO:0000256" key="2">
    <source>
        <dbReference type="ARBA" id="ARBA00023008"/>
    </source>
</evidence>
<evidence type="ECO:0000313" key="4">
    <source>
        <dbReference type="EMBL" id="CAB4619923.1"/>
    </source>
</evidence>
<dbReference type="InterPro" id="IPR007348">
    <property type="entry name" value="CopC_dom"/>
</dbReference>
<dbReference type="EMBL" id="CAEZUX010000124">
    <property type="protein sequence ID" value="CAB4619923.1"/>
    <property type="molecule type" value="Genomic_DNA"/>
</dbReference>
<dbReference type="Pfam" id="PF04234">
    <property type="entry name" value="CopC"/>
    <property type="match status" value="1"/>
</dbReference>
<feature type="domain" description="CopC" evidence="3">
    <location>
        <begin position="30"/>
        <end position="122"/>
    </location>
</feature>
<reference evidence="4" key="1">
    <citation type="submission" date="2020-05" db="EMBL/GenBank/DDBJ databases">
        <authorList>
            <person name="Chiriac C."/>
            <person name="Salcher M."/>
            <person name="Ghai R."/>
            <person name="Kavagutti S V."/>
        </authorList>
    </citation>
    <scope>NUCLEOTIDE SEQUENCE</scope>
</reference>
<keyword evidence="2" id="KW-0186">Copper</keyword>
<dbReference type="GO" id="GO:0042597">
    <property type="term" value="C:periplasmic space"/>
    <property type="evidence" value="ECO:0007669"/>
    <property type="project" value="InterPro"/>
</dbReference>
<protein>
    <submittedName>
        <fullName evidence="4">Unannotated protein</fullName>
    </submittedName>
</protein>
<evidence type="ECO:0000259" key="3">
    <source>
        <dbReference type="Pfam" id="PF04234"/>
    </source>
</evidence>
<keyword evidence="1" id="KW-0732">Signal</keyword>
<organism evidence="4">
    <name type="scientific">freshwater metagenome</name>
    <dbReference type="NCBI Taxonomy" id="449393"/>
    <lineage>
        <taxon>unclassified sequences</taxon>
        <taxon>metagenomes</taxon>
        <taxon>ecological metagenomes</taxon>
    </lineage>
</organism>
<dbReference type="SUPFAM" id="SSF81296">
    <property type="entry name" value="E set domains"/>
    <property type="match status" value="1"/>
</dbReference>